<sequence length="326" mass="38295">RILCCKYSNLCLGKERIKSFEDSFIKKVRNFTNNPDFTIVLNPITYQDRIDEIASVLAHRVVYTDLGDCLFNGEHYRRQSDKNLIRTNFNKIDEILENVFRDISSFVHIGKTVLPIFQAVFDVYVSAILWLLLGSKIHNFEKNDIKEIEADFEIFDNFKFENEPVVIDTFEMKSLKLILSYFGKNPSEIIDFHRAIFKKEKNPNWTKSEKLFKASQYVRNPCTACYLDTLEERLEVSSEGLLSIIEHLRDKSAAEYLKQFLKRHKSVLKKKKTSADIEIVMRKIMKDFEKIQKIFGMSDFRKEDFSVINVKKNLAILADLQNEKQN</sequence>
<evidence type="ECO:0000313" key="2">
    <source>
        <dbReference type="EMBL" id="MES1922070.1"/>
    </source>
</evidence>
<keyword evidence="3" id="KW-1185">Reference proteome</keyword>
<comment type="caution">
    <text evidence="2">The sequence shown here is derived from an EMBL/GenBank/DDBJ whole genome shotgun (WGS) entry which is preliminary data.</text>
</comment>
<feature type="non-terminal residue" evidence="2">
    <location>
        <position position="326"/>
    </location>
</feature>
<accession>A0ABV2AQX9</accession>
<gene>
    <name evidence="2" type="ORF">MHBO_003589</name>
</gene>
<organism evidence="2 3">
    <name type="scientific">Bonamia ostreae</name>
    <dbReference type="NCBI Taxonomy" id="126728"/>
    <lineage>
        <taxon>Eukaryota</taxon>
        <taxon>Sar</taxon>
        <taxon>Rhizaria</taxon>
        <taxon>Endomyxa</taxon>
        <taxon>Ascetosporea</taxon>
        <taxon>Haplosporida</taxon>
        <taxon>Bonamia</taxon>
    </lineage>
</organism>
<evidence type="ECO:0000313" key="3">
    <source>
        <dbReference type="Proteomes" id="UP001439008"/>
    </source>
</evidence>
<dbReference type="Pfam" id="PF25761">
    <property type="entry name" value="TPR_PATROL1"/>
    <property type="match status" value="1"/>
</dbReference>
<dbReference type="InterPro" id="IPR057984">
    <property type="entry name" value="PATROL1_C"/>
</dbReference>
<name>A0ABV2AQX9_9EUKA</name>
<reference evidence="2 3" key="1">
    <citation type="journal article" date="2024" name="BMC Biol.">
        <title>Comparative genomics of Ascetosporea gives new insight into the evolutionary basis for animal parasitism in Rhizaria.</title>
        <authorList>
            <person name="Hiltunen Thoren M."/>
            <person name="Onut-Brannstrom I."/>
            <person name="Alfjorden A."/>
            <person name="Peckova H."/>
            <person name="Swords F."/>
            <person name="Hooper C."/>
            <person name="Holzer A.S."/>
            <person name="Bass D."/>
            <person name="Burki F."/>
        </authorList>
    </citation>
    <scope>NUCLEOTIDE SEQUENCE [LARGE SCALE GENOMIC DNA]</scope>
    <source>
        <strain evidence="2">20-A016</strain>
    </source>
</reference>
<feature type="non-terminal residue" evidence="2">
    <location>
        <position position="1"/>
    </location>
</feature>
<feature type="domain" description="PATROL1-like C-terminal" evidence="1">
    <location>
        <begin position="44"/>
        <end position="259"/>
    </location>
</feature>
<dbReference type="EMBL" id="JBDODL010002176">
    <property type="protein sequence ID" value="MES1922070.1"/>
    <property type="molecule type" value="Genomic_DNA"/>
</dbReference>
<proteinExistence type="predicted"/>
<evidence type="ECO:0000259" key="1">
    <source>
        <dbReference type="Pfam" id="PF25761"/>
    </source>
</evidence>
<protein>
    <recommendedName>
        <fullName evidence="1">PATROL1-like C-terminal domain-containing protein</fullName>
    </recommendedName>
</protein>
<dbReference type="Proteomes" id="UP001439008">
    <property type="component" value="Unassembled WGS sequence"/>
</dbReference>